<evidence type="ECO:0000259" key="1">
    <source>
        <dbReference type="Pfam" id="PF00403"/>
    </source>
</evidence>
<protein>
    <recommendedName>
        <fullName evidence="1">HMA domain-containing protein</fullName>
    </recommendedName>
</protein>
<feature type="domain" description="HMA" evidence="1">
    <location>
        <begin position="5"/>
        <end position="55"/>
    </location>
</feature>
<dbReference type="CDD" id="cd00371">
    <property type="entry name" value="HMA"/>
    <property type="match status" value="1"/>
</dbReference>
<gene>
    <name evidence="2" type="ORF">GCM10023330_16300</name>
</gene>
<reference evidence="3" key="1">
    <citation type="journal article" date="2019" name="Int. J. Syst. Evol. Microbiol.">
        <title>The Global Catalogue of Microorganisms (GCM) 10K type strain sequencing project: providing services to taxonomists for standard genome sequencing and annotation.</title>
        <authorList>
            <consortium name="The Broad Institute Genomics Platform"/>
            <consortium name="The Broad Institute Genome Sequencing Center for Infectious Disease"/>
            <person name="Wu L."/>
            <person name="Ma J."/>
        </authorList>
    </citation>
    <scope>NUCLEOTIDE SEQUENCE [LARGE SCALE GENOMIC DNA]</scope>
    <source>
        <strain evidence="3">JCM 18325</strain>
    </source>
</reference>
<dbReference type="EMBL" id="BAABJW010000002">
    <property type="protein sequence ID" value="GAA4810028.1"/>
    <property type="molecule type" value="Genomic_DNA"/>
</dbReference>
<evidence type="ECO:0000313" key="3">
    <source>
        <dbReference type="Proteomes" id="UP001501433"/>
    </source>
</evidence>
<dbReference type="SUPFAM" id="SSF55008">
    <property type="entry name" value="HMA, heavy metal-associated domain"/>
    <property type="match status" value="1"/>
</dbReference>
<evidence type="ECO:0000313" key="2">
    <source>
        <dbReference type="EMBL" id="GAA4810028.1"/>
    </source>
</evidence>
<comment type="caution">
    <text evidence="2">The sequence shown here is derived from an EMBL/GenBank/DDBJ whole genome shotgun (WGS) entry which is preliminary data.</text>
</comment>
<dbReference type="Pfam" id="PF00403">
    <property type="entry name" value="HMA"/>
    <property type="match status" value="1"/>
</dbReference>
<keyword evidence="3" id="KW-1185">Reference proteome</keyword>
<organism evidence="2 3">
    <name type="scientific">Litoribaculum gwangyangense</name>
    <dbReference type="NCBI Taxonomy" id="1130722"/>
    <lineage>
        <taxon>Bacteria</taxon>
        <taxon>Pseudomonadati</taxon>
        <taxon>Bacteroidota</taxon>
        <taxon>Flavobacteriia</taxon>
        <taxon>Flavobacteriales</taxon>
        <taxon>Flavobacteriaceae</taxon>
        <taxon>Litoribaculum</taxon>
    </lineage>
</organism>
<accession>A0ABP9CJ42</accession>
<dbReference type="InterPro" id="IPR006121">
    <property type="entry name" value="HMA_dom"/>
</dbReference>
<dbReference type="InterPro" id="IPR036163">
    <property type="entry name" value="HMA_dom_sf"/>
</dbReference>
<dbReference type="Gene3D" id="3.30.70.100">
    <property type="match status" value="1"/>
</dbReference>
<name>A0ABP9CJ42_9FLAO</name>
<sequence length="74" mass="8278">MRAKLHIQNLKCGGGKATIINRLSSTKHLTGVDVDLNEETVSFDYDTHHDLDKAKHILSIIGYPIIGSENKQFM</sequence>
<dbReference type="Proteomes" id="UP001501433">
    <property type="component" value="Unassembled WGS sequence"/>
</dbReference>
<dbReference type="RefSeq" id="WP_345276456.1">
    <property type="nucleotide sequence ID" value="NZ_BAABJW010000002.1"/>
</dbReference>
<proteinExistence type="predicted"/>